<evidence type="ECO:0000256" key="6">
    <source>
        <dbReference type="ARBA" id="ARBA00023134"/>
    </source>
</evidence>
<evidence type="ECO:0000256" key="7">
    <source>
        <dbReference type="ARBA" id="ARBA00047343"/>
    </source>
</evidence>
<dbReference type="Proteomes" id="UP000553034">
    <property type="component" value="Unassembled WGS sequence"/>
</dbReference>
<evidence type="ECO:0000256" key="1">
    <source>
        <dbReference type="ARBA" id="ARBA00006115"/>
    </source>
</evidence>
<dbReference type="InterPro" id="IPR029044">
    <property type="entry name" value="Nucleotide-diphossugar_trans"/>
</dbReference>
<dbReference type="CDD" id="cd02509">
    <property type="entry name" value="GDP-M1P_Guanylyltransferase"/>
    <property type="match status" value="1"/>
</dbReference>
<comment type="caution">
    <text evidence="9">The sequence shown here is derived from an EMBL/GenBank/DDBJ whole genome shotgun (WGS) entry which is preliminary data.</text>
</comment>
<dbReference type="PANTHER" id="PTHR46390">
    <property type="entry name" value="MANNOSE-1-PHOSPHATE GUANYLYLTRANSFERASE"/>
    <property type="match status" value="1"/>
</dbReference>
<evidence type="ECO:0000256" key="3">
    <source>
        <dbReference type="ARBA" id="ARBA00022679"/>
    </source>
</evidence>
<dbReference type="RefSeq" id="WP_183478305.1">
    <property type="nucleotide sequence ID" value="NZ_JACIFO010000013.1"/>
</dbReference>
<organism evidence="9 10">
    <name type="scientific">Mesonia hippocampi</name>
    <dbReference type="NCBI Taxonomy" id="1628250"/>
    <lineage>
        <taxon>Bacteria</taxon>
        <taxon>Pseudomonadati</taxon>
        <taxon>Bacteroidota</taxon>
        <taxon>Flavobacteriia</taxon>
        <taxon>Flavobacteriales</taxon>
        <taxon>Flavobacteriaceae</taxon>
        <taxon>Mesonia</taxon>
    </lineage>
</organism>
<protein>
    <recommendedName>
        <fullName evidence="2">mannose-1-phosphate guanylyltransferase</fullName>
        <ecNumber evidence="2">2.7.7.13</ecNumber>
    </recommendedName>
</protein>
<sequence>MNKDYYAVIMAGGVGSRFWPVSRQAFPKQFHDMLGTGESLLQTTFNRINTFIPSKNTLVLTNGDYQDLVKAQLPALTNTQLVLEPSMNNTAPCILLSAMKIAKENPNALMLVAPSDHWIENLEGFTADITKAFEECKQDKSLLMTLGIQPTFPNTGYGYIAYKKGEKAINEVAQFTEKPDYKTAKDFLAQGNYLWNAGIFVWSVEAILAAYQKYLPEMYALFAAGEAFYNTAGEFDFIEKNYAKSENISVDYGIMEKADKVAVLPASFDWSDLGTWGSLYDKLEKDPNNNVSVRAKLQIDNSSNNIVRTAAEKLVILKNVNNYIIVDEKEVLLIYPKEDEQDVKKERLRAIKEQGDKYQ</sequence>
<keyword evidence="10" id="KW-1185">Reference proteome</keyword>
<keyword evidence="4 9" id="KW-0548">Nucleotidyltransferase</keyword>
<dbReference type="SUPFAM" id="SSF159283">
    <property type="entry name" value="Guanosine diphospho-D-mannose pyrophosphorylase/mannose-6-phosphate isomerase linker domain"/>
    <property type="match status" value="1"/>
</dbReference>
<dbReference type="EMBL" id="JACIFO010000013">
    <property type="protein sequence ID" value="MBB4119972.1"/>
    <property type="molecule type" value="Genomic_DNA"/>
</dbReference>
<dbReference type="AlphaFoldDB" id="A0A840EKP4"/>
<evidence type="ECO:0000313" key="9">
    <source>
        <dbReference type="EMBL" id="MBB4119972.1"/>
    </source>
</evidence>
<dbReference type="PANTHER" id="PTHR46390:SF1">
    <property type="entry name" value="MANNOSE-1-PHOSPHATE GUANYLYLTRANSFERASE"/>
    <property type="match status" value="1"/>
</dbReference>
<dbReference type="EC" id="2.7.7.13" evidence="2"/>
<evidence type="ECO:0000256" key="2">
    <source>
        <dbReference type="ARBA" id="ARBA00012387"/>
    </source>
</evidence>
<dbReference type="Pfam" id="PF00483">
    <property type="entry name" value="NTP_transferase"/>
    <property type="match status" value="1"/>
</dbReference>
<dbReference type="GO" id="GO:0009298">
    <property type="term" value="P:GDP-mannose biosynthetic process"/>
    <property type="evidence" value="ECO:0007669"/>
    <property type="project" value="TreeGrafter"/>
</dbReference>
<dbReference type="InterPro" id="IPR049577">
    <property type="entry name" value="GMPP_N"/>
</dbReference>
<proteinExistence type="inferred from homology"/>
<dbReference type="GO" id="GO:0005525">
    <property type="term" value="F:GTP binding"/>
    <property type="evidence" value="ECO:0007669"/>
    <property type="project" value="UniProtKB-KW"/>
</dbReference>
<feature type="domain" description="Nucleotidyl transferase" evidence="8">
    <location>
        <begin position="7"/>
        <end position="286"/>
    </location>
</feature>
<evidence type="ECO:0000256" key="5">
    <source>
        <dbReference type="ARBA" id="ARBA00022741"/>
    </source>
</evidence>
<dbReference type="FunFam" id="3.90.550.10:FF:000046">
    <property type="entry name" value="Mannose-1-phosphate guanylyltransferase (GDP)"/>
    <property type="match status" value="1"/>
</dbReference>
<reference evidence="9 10" key="1">
    <citation type="submission" date="2020-08" db="EMBL/GenBank/DDBJ databases">
        <title>Genomic Encyclopedia of Type Strains, Phase IV (KMG-IV): sequencing the most valuable type-strain genomes for metagenomic binning, comparative biology and taxonomic classification.</title>
        <authorList>
            <person name="Goeker M."/>
        </authorList>
    </citation>
    <scope>NUCLEOTIDE SEQUENCE [LARGE SCALE GENOMIC DNA]</scope>
    <source>
        <strain evidence="9 10">DSM 29568</strain>
    </source>
</reference>
<evidence type="ECO:0000256" key="4">
    <source>
        <dbReference type="ARBA" id="ARBA00022695"/>
    </source>
</evidence>
<evidence type="ECO:0000313" key="10">
    <source>
        <dbReference type="Proteomes" id="UP000553034"/>
    </source>
</evidence>
<dbReference type="Gene3D" id="3.90.550.10">
    <property type="entry name" value="Spore Coat Polysaccharide Biosynthesis Protein SpsA, Chain A"/>
    <property type="match status" value="1"/>
</dbReference>
<dbReference type="SUPFAM" id="SSF53448">
    <property type="entry name" value="Nucleotide-diphospho-sugar transferases"/>
    <property type="match status" value="1"/>
</dbReference>
<keyword evidence="3 9" id="KW-0808">Transferase</keyword>
<evidence type="ECO:0000259" key="8">
    <source>
        <dbReference type="Pfam" id="PF00483"/>
    </source>
</evidence>
<dbReference type="InterPro" id="IPR051161">
    <property type="entry name" value="Mannose-6P_isomerase_type2"/>
</dbReference>
<accession>A0A840EKP4</accession>
<gene>
    <name evidence="9" type="ORF">GGR32_002284</name>
</gene>
<comment type="similarity">
    <text evidence="1">Belongs to the mannose-6-phosphate isomerase type 2 family.</text>
</comment>
<dbReference type="GO" id="GO:0004475">
    <property type="term" value="F:mannose-1-phosphate guanylyltransferase (GTP) activity"/>
    <property type="evidence" value="ECO:0007669"/>
    <property type="project" value="UniProtKB-EC"/>
</dbReference>
<comment type="catalytic activity">
    <reaction evidence="7">
        <text>alpha-D-mannose 1-phosphate + GTP + H(+) = GDP-alpha-D-mannose + diphosphate</text>
        <dbReference type="Rhea" id="RHEA:15229"/>
        <dbReference type="ChEBI" id="CHEBI:15378"/>
        <dbReference type="ChEBI" id="CHEBI:33019"/>
        <dbReference type="ChEBI" id="CHEBI:37565"/>
        <dbReference type="ChEBI" id="CHEBI:57527"/>
        <dbReference type="ChEBI" id="CHEBI:58409"/>
        <dbReference type="EC" id="2.7.7.13"/>
    </reaction>
</comment>
<name>A0A840EKP4_9FLAO</name>
<keyword evidence="5" id="KW-0547">Nucleotide-binding</keyword>
<keyword evidence="6" id="KW-0342">GTP-binding</keyword>
<dbReference type="InterPro" id="IPR005835">
    <property type="entry name" value="NTP_transferase_dom"/>
</dbReference>